<evidence type="ECO:0000256" key="1">
    <source>
        <dbReference type="ARBA" id="ARBA00023015"/>
    </source>
</evidence>
<feature type="domain" description="HTH-type transcriptional regulator MT1864/Rv1816-like C-terminal" evidence="4">
    <location>
        <begin position="23"/>
        <end position="155"/>
    </location>
</feature>
<name>A0ABS4TYG7_9PSEU</name>
<evidence type="ECO:0000313" key="5">
    <source>
        <dbReference type="EMBL" id="MBP2329440.1"/>
    </source>
</evidence>
<evidence type="ECO:0000256" key="3">
    <source>
        <dbReference type="SAM" id="MobiDB-lite"/>
    </source>
</evidence>
<sequence>MYTSLADAAQGSTNDPDPGAQVQSWAHAVRNWALANPEGFRLIFGEAVPGYIAPTGGAALEAELRFCTGLTALAAAAWPSAAYLYADSEIQWSDFESDLLDLVRPAFPDLPPAGVALSVYIWGQVHGLVSLEIYGHLRTPKPSRDKLFREQMTRLVRSLGLVPKAGAFPDL</sequence>
<gene>
    <name evidence="5" type="ORF">JOF56_009825</name>
</gene>
<keyword evidence="1" id="KW-0805">Transcription regulation</keyword>
<feature type="region of interest" description="Disordered" evidence="3">
    <location>
        <begin position="1"/>
        <end position="21"/>
    </location>
</feature>
<accession>A0ABS4TYG7</accession>
<organism evidence="5 6">
    <name type="scientific">Kibdelosporangium banguiense</name>
    <dbReference type="NCBI Taxonomy" id="1365924"/>
    <lineage>
        <taxon>Bacteria</taxon>
        <taxon>Bacillati</taxon>
        <taxon>Actinomycetota</taxon>
        <taxon>Actinomycetes</taxon>
        <taxon>Pseudonocardiales</taxon>
        <taxon>Pseudonocardiaceae</taxon>
        <taxon>Kibdelosporangium</taxon>
    </lineage>
</organism>
<keyword evidence="6" id="KW-1185">Reference proteome</keyword>
<dbReference type="Proteomes" id="UP001519332">
    <property type="component" value="Unassembled WGS sequence"/>
</dbReference>
<dbReference type="InterPro" id="IPR025996">
    <property type="entry name" value="MT1864/Rv1816-like_C"/>
</dbReference>
<dbReference type="SUPFAM" id="SSF48498">
    <property type="entry name" value="Tetracyclin repressor-like, C-terminal domain"/>
    <property type="match status" value="1"/>
</dbReference>
<evidence type="ECO:0000313" key="6">
    <source>
        <dbReference type="Proteomes" id="UP001519332"/>
    </source>
</evidence>
<comment type="caution">
    <text evidence="5">The sequence shown here is derived from an EMBL/GenBank/DDBJ whole genome shotgun (WGS) entry which is preliminary data.</text>
</comment>
<proteinExistence type="predicted"/>
<evidence type="ECO:0000259" key="4">
    <source>
        <dbReference type="Pfam" id="PF13305"/>
    </source>
</evidence>
<dbReference type="Pfam" id="PF13305">
    <property type="entry name" value="TetR_C_33"/>
    <property type="match status" value="1"/>
</dbReference>
<keyword evidence="2" id="KW-0804">Transcription</keyword>
<evidence type="ECO:0000256" key="2">
    <source>
        <dbReference type="ARBA" id="ARBA00023163"/>
    </source>
</evidence>
<dbReference type="EMBL" id="JAGINW010000001">
    <property type="protein sequence ID" value="MBP2329440.1"/>
    <property type="molecule type" value="Genomic_DNA"/>
</dbReference>
<dbReference type="RefSeq" id="WP_209646230.1">
    <property type="nucleotide sequence ID" value="NZ_JAGINW010000001.1"/>
</dbReference>
<dbReference type="InterPro" id="IPR036271">
    <property type="entry name" value="Tet_transcr_reg_TetR-rel_C_sf"/>
</dbReference>
<dbReference type="Gene3D" id="1.10.357.10">
    <property type="entry name" value="Tetracycline Repressor, domain 2"/>
    <property type="match status" value="1"/>
</dbReference>
<reference evidence="5 6" key="1">
    <citation type="submission" date="2021-03" db="EMBL/GenBank/DDBJ databases">
        <title>Sequencing the genomes of 1000 actinobacteria strains.</title>
        <authorList>
            <person name="Klenk H.-P."/>
        </authorList>
    </citation>
    <scope>NUCLEOTIDE SEQUENCE [LARGE SCALE GENOMIC DNA]</scope>
    <source>
        <strain evidence="5 6">DSM 46670</strain>
    </source>
</reference>
<protein>
    <recommendedName>
        <fullName evidence="4">HTH-type transcriptional regulator MT1864/Rv1816-like C-terminal domain-containing protein</fullName>
    </recommendedName>
</protein>